<feature type="region of interest" description="Disordered" evidence="1">
    <location>
        <begin position="45"/>
        <end position="100"/>
    </location>
</feature>
<accession>A0AAV7VWC3</accession>
<keyword evidence="3" id="KW-1185">Reference proteome</keyword>
<protein>
    <recommendedName>
        <fullName evidence="4">LBH domain-containing protein</fullName>
    </recommendedName>
</protein>
<evidence type="ECO:0000313" key="2">
    <source>
        <dbReference type="EMBL" id="KAJ1205588.1"/>
    </source>
</evidence>
<proteinExistence type="predicted"/>
<organism evidence="2 3">
    <name type="scientific">Pleurodeles waltl</name>
    <name type="common">Iberian ribbed newt</name>
    <dbReference type="NCBI Taxonomy" id="8319"/>
    <lineage>
        <taxon>Eukaryota</taxon>
        <taxon>Metazoa</taxon>
        <taxon>Chordata</taxon>
        <taxon>Craniata</taxon>
        <taxon>Vertebrata</taxon>
        <taxon>Euteleostomi</taxon>
        <taxon>Amphibia</taxon>
        <taxon>Batrachia</taxon>
        <taxon>Caudata</taxon>
        <taxon>Salamandroidea</taxon>
        <taxon>Salamandridae</taxon>
        <taxon>Pleurodelinae</taxon>
        <taxon>Pleurodeles</taxon>
    </lineage>
</organism>
<dbReference type="EMBL" id="JANPWB010000002">
    <property type="protein sequence ID" value="KAJ1205588.1"/>
    <property type="molecule type" value="Genomic_DNA"/>
</dbReference>
<evidence type="ECO:0008006" key="4">
    <source>
        <dbReference type="Google" id="ProtNLM"/>
    </source>
</evidence>
<evidence type="ECO:0000313" key="3">
    <source>
        <dbReference type="Proteomes" id="UP001066276"/>
    </source>
</evidence>
<gene>
    <name evidence="2" type="ORF">NDU88_001016</name>
</gene>
<dbReference type="Proteomes" id="UP001066276">
    <property type="component" value="Chromosome 1_2"/>
</dbReference>
<sequence>MGLLHSDPHTSPTCVVSAFVAPELAQDHSADIGCLSQPQELRGFKRQLPSLQESDTGNRSWETPALVEREDAETTNEDAVLWRNETLPGSGPAETLEDDR</sequence>
<name>A0AAV7VWC3_PLEWA</name>
<reference evidence="2" key="1">
    <citation type="journal article" date="2022" name="bioRxiv">
        <title>Sequencing and chromosome-scale assembly of the giantPleurodeles waltlgenome.</title>
        <authorList>
            <person name="Brown T."/>
            <person name="Elewa A."/>
            <person name="Iarovenko S."/>
            <person name="Subramanian E."/>
            <person name="Araus A.J."/>
            <person name="Petzold A."/>
            <person name="Susuki M."/>
            <person name="Suzuki K.-i.T."/>
            <person name="Hayashi T."/>
            <person name="Toyoda A."/>
            <person name="Oliveira C."/>
            <person name="Osipova E."/>
            <person name="Leigh N.D."/>
            <person name="Simon A."/>
            <person name="Yun M.H."/>
        </authorList>
    </citation>
    <scope>NUCLEOTIDE SEQUENCE</scope>
    <source>
        <strain evidence="2">20211129_DDA</strain>
        <tissue evidence="2">Liver</tissue>
    </source>
</reference>
<dbReference type="AlphaFoldDB" id="A0AAV7VWC3"/>
<feature type="compositionally biased region" description="Polar residues" evidence="1">
    <location>
        <begin position="49"/>
        <end position="61"/>
    </location>
</feature>
<comment type="caution">
    <text evidence="2">The sequence shown here is derived from an EMBL/GenBank/DDBJ whole genome shotgun (WGS) entry which is preliminary data.</text>
</comment>
<evidence type="ECO:0000256" key="1">
    <source>
        <dbReference type="SAM" id="MobiDB-lite"/>
    </source>
</evidence>